<reference evidence="2 3" key="2">
    <citation type="submission" date="2018-03" db="EMBL/GenBank/DDBJ databases">
        <title>Draft genome of Pseudomonas putida strain KH-18-2.</title>
        <authorList>
            <person name="Yoshizawa S."/>
            <person name="Khan N.H."/>
            <person name="Nishimura M."/>
            <person name="Chiura H.X."/>
            <person name="Ogura Y."/>
            <person name="Hayashi T."/>
            <person name="Kogure K."/>
        </authorList>
    </citation>
    <scope>NUCLEOTIDE SEQUENCE [LARGE SCALE GENOMIC DNA]</scope>
    <source>
        <strain evidence="2 3">KH-18-2</strain>
    </source>
</reference>
<dbReference type="AlphaFoldDB" id="A0A2S3WPV2"/>
<sequence length="61" mass="6921">MKYRSRRGSLHLGMRFERGTALLAALYANTHTKDGGYTVYDFMPHESAPALTLEEAMKTWA</sequence>
<protein>
    <recommendedName>
        <fullName evidence="1">Minor tail T domain-containing protein</fullName>
    </recommendedName>
</protein>
<accession>A0A2S3WPV2</accession>
<organism evidence="2 3">
    <name type="scientific">Pseudomonas putida</name>
    <name type="common">Arthrobacter siderocapsulatus</name>
    <dbReference type="NCBI Taxonomy" id="303"/>
    <lineage>
        <taxon>Bacteria</taxon>
        <taxon>Pseudomonadati</taxon>
        <taxon>Pseudomonadota</taxon>
        <taxon>Gammaproteobacteria</taxon>
        <taxon>Pseudomonadales</taxon>
        <taxon>Pseudomonadaceae</taxon>
        <taxon>Pseudomonas</taxon>
    </lineage>
</organism>
<evidence type="ECO:0000259" key="1">
    <source>
        <dbReference type="Pfam" id="PF06223"/>
    </source>
</evidence>
<gene>
    <name evidence="2" type="ORF">BGP82_19545</name>
</gene>
<evidence type="ECO:0000313" key="2">
    <source>
        <dbReference type="EMBL" id="POG03468.1"/>
    </source>
</evidence>
<dbReference type="EMBL" id="MING01000083">
    <property type="protein sequence ID" value="POG03468.1"/>
    <property type="molecule type" value="Genomic_DNA"/>
</dbReference>
<dbReference type="InterPro" id="IPR009350">
    <property type="entry name" value="Phage_tail_T"/>
</dbReference>
<dbReference type="Proteomes" id="UP000237378">
    <property type="component" value="Unassembled WGS sequence"/>
</dbReference>
<comment type="caution">
    <text evidence="2">The sequence shown here is derived from an EMBL/GenBank/DDBJ whole genome shotgun (WGS) entry which is preliminary data.</text>
</comment>
<reference evidence="2 3" key="1">
    <citation type="submission" date="2016-08" db="EMBL/GenBank/DDBJ databases">
        <authorList>
            <person name="Seilhamer J.J."/>
        </authorList>
    </citation>
    <scope>NUCLEOTIDE SEQUENCE [LARGE SCALE GENOMIC DNA]</scope>
    <source>
        <strain evidence="2 3">KH-18-2</strain>
    </source>
</reference>
<dbReference type="Pfam" id="PF06223">
    <property type="entry name" value="Phage_tail_T"/>
    <property type="match status" value="1"/>
</dbReference>
<name>A0A2S3WPV2_PSEPU</name>
<evidence type="ECO:0000313" key="3">
    <source>
        <dbReference type="Proteomes" id="UP000237378"/>
    </source>
</evidence>
<proteinExistence type="predicted"/>
<feature type="domain" description="Minor tail T" evidence="1">
    <location>
        <begin position="13"/>
        <end position="59"/>
    </location>
</feature>
<dbReference type="RefSeq" id="WP_044047309.1">
    <property type="nucleotide sequence ID" value="NZ_MING01000083.1"/>
</dbReference>